<sequence length="340" mass="38378">MVPSDPVIRGNNFLWLHLCYRLTIFSNSQAEEATCKSRSTKKMGIQRCRGRMMSSVRERSGKRRIESLTSLAKRRDICLKSLKNGKGSSQLTLKEVQDEGQEVRYEDGYMRGSDARIEWERREDFCFCLFEGIMRGPKDVRCITTRGGREGPSGFNARRREGCVFLTLSPTLNEAACYNLGSVALGSLIIFFVESVRFILEAIHRRTKLSGTTPDHWFSRMGHYTSRLSQKLQGVNINFAVQGVNNGFDVQGLKPKEISGINSYFSEPGTLSQMGCSSVAQKYMVIEGEPNAFIRMKKGAGGVTIKKTTQALVFFMTTNDLDQCNIVVERFGDYLIDTWL</sequence>
<evidence type="ECO:0000256" key="3">
    <source>
        <dbReference type="ARBA" id="ARBA00007168"/>
    </source>
</evidence>
<protein>
    <recommendedName>
        <fullName evidence="11 12">Multifunctional fusion protein</fullName>
    </recommendedName>
    <domain>
        <recommendedName>
            <fullName evidence="11">Profilin</fullName>
        </recommendedName>
    </domain>
    <domain>
        <recommendedName>
            <fullName evidence="12">Choline transporter-like protein</fullName>
        </recommendedName>
    </domain>
</protein>
<evidence type="ECO:0000256" key="7">
    <source>
        <dbReference type="ARBA" id="ARBA00022989"/>
    </source>
</evidence>
<dbReference type="GO" id="GO:0003779">
    <property type="term" value="F:actin binding"/>
    <property type="evidence" value="ECO:0007669"/>
    <property type="project" value="UniProtKB-KW"/>
</dbReference>
<evidence type="ECO:0000256" key="10">
    <source>
        <dbReference type="ARBA" id="ARBA00023212"/>
    </source>
</evidence>
<keyword evidence="6" id="KW-0812">Transmembrane</keyword>
<keyword evidence="10" id="KW-0206">Cytoskeleton</keyword>
<dbReference type="InterPro" id="IPR036140">
    <property type="entry name" value="PFN_sf"/>
</dbReference>
<dbReference type="SUPFAM" id="SSF55770">
    <property type="entry name" value="Profilin (actin-binding protein)"/>
    <property type="match status" value="1"/>
</dbReference>
<dbReference type="Pfam" id="PF00235">
    <property type="entry name" value="Profilin"/>
    <property type="match status" value="1"/>
</dbReference>
<keyword evidence="7" id="KW-1133">Transmembrane helix</keyword>
<evidence type="ECO:0000256" key="1">
    <source>
        <dbReference type="ARBA" id="ARBA00004141"/>
    </source>
</evidence>
<dbReference type="GO" id="GO:0022857">
    <property type="term" value="F:transmembrane transporter activity"/>
    <property type="evidence" value="ECO:0007669"/>
    <property type="project" value="UniProtKB-UniRule"/>
</dbReference>
<dbReference type="GO" id="GO:0005856">
    <property type="term" value="C:cytoskeleton"/>
    <property type="evidence" value="ECO:0007669"/>
    <property type="project" value="UniProtKB-SubCell"/>
</dbReference>
<dbReference type="EMBL" id="HG994370">
    <property type="protein sequence ID" value="CAF2058252.1"/>
    <property type="molecule type" value="Genomic_DNA"/>
</dbReference>
<comment type="similarity">
    <text evidence="4 11">Belongs to the profilin family.</text>
</comment>
<evidence type="ECO:0000256" key="11">
    <source>
        <dbReference type="RuleBase" id="RU003909"/>
    </source>
</evidence>
<evidence type="ECO:0000256" key="4">
    <source>
        <dbReference type="ARBA" id="ARBA00010058"/>
    </source>
</evidence>
<name>A0A816QAM7_BRANA</name>
<dbReference type="GO" id="GO:0005886">
    <property type="term" value="C:plasma membrane"/>
    <property type="evidence" value="ECO:0007669"/>
    <property type="project" value="UniProtKB-SubCell"/>
</dbReference>
<reference evidence="13" key="1">
    <citation type="submission" date="2021-01" db="EMBL/GenBank/DDBJ databases">
        <authorList>
            <consortium name="Genoscope - CEA"/>
            <person name="William W."/>
        </authorList>
    </citation>
    <scope>NUCLEOTIDE SEQUENCE</scope>
</reference>
<dbReference type="InterPro" id="IPR005455">
    <property type="entry name" value="PFN_euk"/>
</dbReference>
<dbReference type="Pfam" id="PF04515">
    <property type="entry name" value="Choline_transpo"/>
    <property type="match status" value="1"/>
</dbReference>
<evidence type="ECO:0000256" key="6">
    <source>
        <dbReference type="ARBA" id="ARBA00022692"/>
    </source>
</evidence>
<dbReference type="PANTHER" id="PTHR11604:SF39">
    <property type="entry name" value="PROFILIN"/>
    <property type="match status" value="1"/>
</dbReference>
<keyword evidence="5" id="KW-0963">Cytoplasm</keyword>
<evidence type="ECO:0000256" key="8">
    <source>
        <dbReference type="ARBA" id="ARBA00023136"/>
    </source>
</evidence>
<evidence type="ECO:0000256" key="12">
    <source>
        <dbReference type="RuleBase" id="RU368066"/>
    </source>
</evidence>
<comment type="subcellular location">
    <subcellularLocation>
        <location evidence="12">Cell membrane</location>
        <topology evidence="12">Multi-pass membrane protein</topology>
    </subcellularLocation>
    <subcellularLocation>
        <location evidence="2">Cytoplasm</location>
        <location evidence="2">Cytoskeleton</location>
    </subcellularLocation>
    <subcellularLocation>
        <location evidence="1">Membrane</location>
        <topology evidence="1">Multi-pass membrane protein</topology>
    </subcellularLocation>
</comment>
<dbReference type="InterPro" id="IPR007603">
    <property type="entry name" value="Choline_transptr-like"/>
</dbReference>
<dbReference type="PRINTS" id="PR01640">
    <property type="entry name" value="PROFILINPLNT"/>
</dbReference>
<proteinExistence type="inferred from homology"/>
<gene>
    <name evidence="13" type="ORF">DARMORV10_C06P20510.1</name>
</gene>
<dbReference type="AlphaFoldDB" id="A0A816QAM7"/>
<dbReference type="SMART" id="SM00392">
    <property type="entry name" value="PROF"/>
    <property type="match status" value="1"/>
</dbReference>
<evidence type="ECO:0000256" key="9">
    <source>
        <dbReference type="ARBA" id="ARBA00023203"/>
    </source>
</evidence>
<keyword evidence="9 11" id="KW-0009">Actin-binding</keyword>
<comment type="function">
    <text evidence="12">Choline transporter.</text>
</comment>
<evidence type="ECO:0000256" key="2">
    <source>
        <dbReference type="ARBA" id="ARBA00004245"/>
    </source>
</evidence>
<accession>A0A816QAM7</accession>
<keyword evidence="8" id="KW-0472">Membrane</keyword>
<evidence type="ECO:0000256" key="5">
    <source>
        <dbReference type="ARBA" id="ARBA00022490"/>
    </source>
</evidence>
<dbReference type="PANTHER" id="PTHR11604">
    <property type="entry name" value="PROFILIN"/>
    <property type="match status" value="1"/>
</dbReference>
<evidence type="ECO:0000313" key="13">
    <source>
        <dbReference type="EMBL" id="CAF2058252.1"/>
    </source>
</evidence>
<dbReference type="Proteomes" id="UP001295469">
    <property type="component" value="Chromosome C06"/>
</dbReference>
<dbReference type="Gene3D" id="3.30.450.30">
    <property type="entry name" value="Dynein light chain 2a, cytoplasmic"/>
    <property type="match status" value="1"/>
</dbReference>
<dbReference type="InterPro" id="IPR048278">
    <property type="entry name" value="PFN"/>
</dbReference>
<comment type="similarity">
    <text evidence="3 12">Belongs to the CTL (choline transporter-like) family.</text>
</comment>
<dbReference type="PRINTS" id="PR00392">
    <property type="entry name" value="PROFILIN"/>
</dbReference>
<organism evidence="13">
    <name type="scientific">Brassica napus</name>
    <name type="common">Rape</name>
    <dbReference type="NCBI Taxonomy" id="3708"/>
    <lineage>
        <taxon>Eukaryota</taxon>
        <taxon>Viridiplantae</taxon>
        <taxon>Streptophyta</taxon>
        <taxon>Embryophyta</taxon>
        <taxon>Tracheophyta</taxon>
        <taxon>Spermatophyta</taxon>
        <taxon>Magnoliopsida</taxon>
        <taxon>eudicotyledons</taxon>
        <taxon>Gunneridae</taxon>
        <taxon>Pentapetalae</taxon>
        <taxon>rosids</taxon>
        <taxon>malvids</taxon>
        <taxon>Brassicales</taxon>
        <taxon>Brassicaceae</taxon>
        <taxon>Brassiceae</taxon>
        <taxon>Brassica</taxon>
    </lineage>
</organism>